<sequence>MHRYGWDKKILMVTLSICLAAGGFYGVAGAADEEKSAASEETPAAEKDKLYALEVEIVDIETVKGSEGDAVLTVQDMQSGDSLKLFADQYQTLIRVGGEKQLAADIIRGSKATIIYRKVPEHEIPLAIVIKVRVSY</sequence>
<evidence type="ECO:0000313" key="2">
    <source>
        <dbReference type="EMBL" id="OGW98926.1"/>
    </source>
</evidence>
<reference evidence="2 3" key="1">
    <citation type="journal article" date="2016" name="Nat. Commun.">
        <title>Thousands of microbial genomes shed light on interconnected biogeochemical processes in an aquifer system.</title>
        <authorList>
            <person name="Anantharaman K."/>
            <person name="Brown C.T."/>
            <person name="Hug L.A."/>
            <person name="Sharon I."/>
            <person name="Castelle C.J."/>
            <person name="Probst A.J."/>
            <person name="Thomas B.C."/>
            <person name="Singh A."/>
            <person name="Wilkins M.J."/>
            <person name="Karaoz U."/>
            <person name="Brodie E.L."/>
            <person name="Williams K.H."/>
            <person name="Hubbard S.S."/>
            <person name="Banfield J.F."/>
        </authorList>
    </citation>
    <scope>NUCLEOTIDE SEQUENCE [LARGE SCALE GENOMIC DNA]</scope>
</reference>
<dbReference type="EMBL" id="MHFR01000019">
    <property type="protein sequence ID" value="OGW98926.1"/>
    <property type="molecule type" value="Genomic_DNA"/>
</dbReference>
<comment type="caution">
    <text evidence="2">The sequence shown here is derived from an EMBL/GenBank/DDBJ whole genome shotgun (WGS) entry which is preliminary data.</text>
</comment>
<feature type="signal peptide" evidence="1">
    <location>
        <begin position="1"/>
        <end position="30"/>
    </location>
</feature>
<proteinExistence type="predicted"/>
<dbReference type="AlphaFoldDB" id="A0A1G1L1B0"/>
<evidence type="ECO:0000313" key="3">
    <source>
        <dbReference type="Proteomes" id="UP000178187"/>
    </source>
</evidence>
<evidence type="ECO:0000256" key="1">
    <source>
        <dbReference type="SAM" id="SignalP"/>
    </source>
</evidence>
<organism evidence="2 3">
    <name type="scientific">Candidatus Danuiimicrobium aquiferis</name>
    <dbReference type="NCBI Taxonomy" id="1801832"/>
    <lineage>
        <taxon>Bacteria</taxon>
        <taxon>Pseudomonadati</taxon>
        <taxon>Candidatus Omnitrophota</taxon>
        <taxon>Candidatus Danuiimicrobium</taxon>
    </lineage>
</organism>
<protein>
    <recommendedName>
        <fullName evidence="4">DUF5666 domain-containing protein</fullName>
    </recommendedName>
</protein>
<accession>A0A1G1L1B0</accession>
<gene>
    <name evidence="2" type="ORF">A3G33_08795</name>
</gene>
<feature type="chain" id="PRO_5009576647" description="DUF5666 domain-containing protein" evidence="1">
    <location>
        <begin position="31"/>
        <end position="136"/>
    </location>
</feature>
<dbReference type="Proteomes" id="UP000178187">
    <property type="component" value="Unassembled WGS sequence"/>
</dbReference>
<keyword evidence="1" id="KW-0732">Signal</keyword>
<evidence type="ECO:0008006" key="4">
    <source>
        <dbReference type="Google" id="ProtNLM"/>
    </source>
</evidence>
<name>A0A1G1L1B0_9BACT</name>